<reference evidence="1" key="1">
    <citation type="submission" date="2021-11" db="EMBL/GenBank/DDBJ databases">
        <title>Australian commercial rhizobial inoculants.</title>
        <authorList>
            <person name="Kohlmeier M.G."/>
            <person name="O'Hara G.W."/>
            <person name="Colombi E."/>
            <person name="Ramsay J.P."/>
            <person name="Terpolilli J."/>
        </authorList>
    </citation>
    <scope>NUCLEOTIDE SEQUENCE</scope>
    <source>
        <strain evidence="1">CC829</strain>
        <plasmid evidence="1">pCC829_1</plasmid>
    </source>
</reference>
<gene>
    <name evidence="1" type="ORF">BjapCC829_46560</name>
</gene>
<keyword evidence="2" id="KW-1185">Reference proteome</keyword>
<name>A0ABY3R0S5_9BRAD</name>
<keyword evidence="1" id="KW-0614">Plasmid</keyword>
<dbReference type="Proteomes" id="UP001430990">
    <property type="component" value="Plasmid pCC829_1"/>
</dbReference>
<accession>A0ABY3R0S5</accession>
<evidence type="ECO:0000313" key="2">
    <source>
        <dbReference type="Proteomes" id="UP001430990"/>
    </source>
</evidence>
<organism evidence="1 2">
    <name type="scientific">Bradyrhizobium barranii</name>
    <dbReference type="NCBI Taxonomy" id="2992140"/>
    <lineage>
        <taxon>Bacteria</taxon>
        <taxon>Pseudomonadati</taxon>
        <taxon>Pseudomonadota</taxon>
        <taxon>Alphaproteobacteria</taxon>
        <taxon>Hyphomicrobiales</taxon>
        <taxon>Nitrobacteraceae</taxon>
        <taxon>Bradyrhizobium</taxon>
    </lineage>
</organism>
<dbReference type="EMBL" id="CP088101">
    <property type="protein sequence ID" value="UFW91877.1"/>
    <property type="molecule type" value="Genomic_DNA"/>
</dbReference>
<geneLocation type="plasmid" evidence="1 2">
    <name>pCC829_1</name>
</geneLocation>
<sequence length="85" mass="9269">MLVWYSMLTLMADALEVIDMRLRQIAAGAGSTDEMFLMVTEKLVAAEARTILIRGGDCGDVLDHYRKIVAGNVERLSAAKVVGRA</sequence>
<protein>
    <submittedName>
        <fullName evidence="1">Uncharacterized protein</fullName>
    </submittedName>
</protein>
<dbReference type="RefSeq" id="WP_231145740.1">
    <property type="nucleotide sequence ID" value="NZ_CP088101.1"/>
</dbReference>
<evidence type="ECO:0000313" key="1">
    <source>
        <dbReference type="EMBL" id="UFW91877.1"/>
    </source>
</evidence>
<proteinExistence type="predicted"/>